<accession>A0A7R8GZH7</accession>
<dbReference type="PANTHER" id="PTHR46309:SF1">
    <property type="entry name" value="PHD FINGER PROTEIN 12"/>
    <property type="match status" value="1"/>
</dbReference>
<keyword evidence="3" id="KW-0862">Zinc</keyword>
<evidence type="ECO:0000313" key="4">
    <source>
        <dbReference type="EMBL" id="CAF2764723.1"/>
    </source>
</evidence>
<dbReference type="Proteomes" id="UP000675881">
    <property type="component" value="Chromosome 1"/>
</dbReference>
<sequence length="294" mass="32914">MDGGKEDPPGGKSLMDEIQALFAPPGGRDKKETKIWSKGHNHDCCDACGEGGNLICCDNCPSSFHLSCHAPPLDDEDIPKGDWVCLRCHYKEVSRSGTISLAQRDQMLLKQEEEFSKKNARPARLAAKKASEAVTSKSKLQLKSWKVTSRGVPSLACDYCSSAYHLDCLDPPLCEIPKDTWMCPTHVEHFIDSNLLKSTSFSQRIKLWNKYARAPVDTDSIRVDFFRKINSGKRGSNRLIRSRQKVPMSNRVCVPDIVKAQYKLPGPGFPRERDVPWGLTRDGESDANECWSTN</sequence>
<dbReference type="GO" id="GO:0000122">
    <property type="term" value="P:negative regulation of transcription by RNA polymerase II"/>
    <property type="evidence" value="ECO:0007669"/>
    <property type="project" value="TreeGrafter"/>
</dbReference>
<dbReference type="InterPro" id="IPR019786">
    <property type="entry name" value="Zinc_finger_PHD-type_CS"/>
</dbReference>
<reference evidence="4" key="1">
    <citation type="submission" date="2021-02" db="EMBL/GenBank/DDBJ databases">
        <authorList>
            <person name="Bekaert M."/>
        </authorList>
    </citation>
    <scope>NUCLEOTIDE SEQUENCE</scope>
    <source>
        <strain evidence="4">IoA-00</strain>
    </source>
</reference>
<dbReference type="EMBL" id="HG994580">
    <property type="protein sequence ID" value="CAF2764723.1"/>
    <property type="molecule type" value="Genomic_DNA"/>
</dbReference>
<dbReference type="GO" id="GO:0008270">
    <property type="term" value="F:zinc ion binding"/>
    <property type="evidence" value="ECO:0007669"/>
    <property type="project" value="UniProtKB-KW"/>
</dbReference>
<dbReference type="InterPro" id="IPR019787">
    <property type="entry name" value="Znf_PHD-finger"/>
</dbReference>
<evidence type="ECO:0000256" key="3">
    <source>
        <dbReference type="ARBA" id="ARBA00022833"/>
    </source>
</evidence>
<dbReference type="GO" id="GO:0070822">
    <property type="term" value="C:Sin3-type complex"/>
    <property type="evidence" value="ECO:0007669"/>
    <property type="project" value="TreeGrafter"/>
</dbReference>
<dbReference type="SUPFAM" id="SSF57903">
    <property type="entry name" value="FYVE/PHD zinc finger"/>
    <property type="match status" value="2"/>
</dbReference>
<dbReference type="SMART" id="SM00249">
    <property type="entry name" value="PHD"/>
    <property type="match status" value="2"/>
</dbReference>
<dbReference type="InterPro" id="IPR001965">
    <property type="entry name" value="Znf_PHD"/>
</dbReference>
<dbReference type="InterPro" id="IPR013083">
    <property type="entry name" value="Znf_RING/FYVE/PHD"/>
</dbReference>
<dbReference type="InterPro" id="IPR011011">
    <property type="entry name" value="Znf_FYVE_PHD"/>
</dbReference>
<organism evidence="4 5">
    <name type="scientific">Lepeophtheirus salmonis</name>
    <name type="common">Salmon louse</name>
    <name type="synonym">Caligus salmonis</name>
    <dbReference type="NCBI Taxonomy" id="72036"/>
    <lineage>
        <taxon>Eukaryota</taxon>
        <taxon>Metazoa</taxon>
        <taxon>Ecdysozoa</taxon>
        <taxon>Arthropoda</taxon>
        <taxon>Crustacea</taxon>
        <taxon>Multicrustacea</taxon>
        <taxon>Hexanauplia</taxon>
        <taxon>Copepoda</taxon>
        <taxon>Siphonostomatoida</taxon>
        <taxon>Caligidae</taxon>
        <taxon>Lepeophtheirus</taxon>
    </lineage>
</organism>
<dbReference type="CDD" id="cd15533">
    <property type="entry name" value="PHD1_PHF12"/>
    <property type="match status" value="1"/>
</dbReference>
<keyword evidence="2" id="KW-0863">Zinc-finger</keyword>
<evidence type="ECO:0000313" key="5">
    <source>
        <dbReference type="Proteomes" id="UP000675881"/>
    </source>
</evidence>
<dbReference type="AlphaFoldDB" id="A0A7R8GZH7"/>
<gene>
    <name evidence="4" type="ORF">LSAA_417</name>
</gene>
<dbReference type="GO" id="GO:0003714">
    <property type="term" value="F:transcription corepressor activity"/>
    <property type="evidence" value="ECO:0007669"/>
    <property type="project" value="InterPro"/>
</dbReference>
<keyword evidence="5" id="KW-1185">Reference proteome</keyword>
<keyword evidence="1" id="KW-0479">Metal-binding</keyword>
<dbReference type="PROSITE" id="PS01359">
    <property type="entry name" value="ZF_PHD_1"/>
    <property type="match status" value="1"/>
</dbReference>
<dbReference type="PROSITE" id="PS50016">
    <property type="entry name" value="ZF_PHD_2"/>
    <property type="match status" value="1"/>
</dbReference>
<dbReference type="Gene3D" id="3.30.40.10">
    <property type="entry name" value="Zinc/RING finger domain, C3HC4 (zinc finger)"/>
    <property type="match status" value="2"/>
</dbReference>
<name>A0A7R8GZH7_LEPSM</name>
<dbReference type="OrthoDB" id="1919692at2759"/>
<dbReference type="InterPro" id="IPR042163">
    <property type="entry name" value="PHF12"/>
</dbReference>
<proteinExistence type="predicted"/>
<evidence type="ECO:0000256" key="2">
    <source>
        <dbReference type="ARBA" id="ARBA00022771"/>
    </source>
</evidence>
<dbReference type="Pfam" id="PF00628">
    <property type="entry name" value="PHD"/>
    <property type="match status" value="2"/>
</dbReference>
<protein>
    <submittedName>
        <fullName evidence="4">(salmon louse) hypothetical protein</fullName>
    </submittedName>
</protein>
<evidence type="ECO:0000256" key="1">
    <source>
        <dbReference type="ARBA" id="ARBA00022723"/>
    </source>
</evidence>
<dbReference type="PANTHER" id="PTHR46309">
    <property type="entry name" value="PHD FINGER PROTEIN 12"/>
    <property type="match status" value="1"/>
</dbReference>